<keyword evidence="2" id="KW-1185">Reference proteome</keyword>
<reference evidence="1 2" key="1">
    <citation type="submission" date="2013-08" db="EMBL/GenBank/DDBJ databases">
        <authorList>
            <person name="Huang J."/>
            <person name="Wang G."/>
        </authorList>
    </citation>
    <scope>NUCLEOTIDE SEQUENCE [LARGE SCALE GENOMIC DNA]</scope>
    <source>
        <strain evidence="1 2">JSM 076056</strain>
    </source>
</reference>
<accession>A0A0A5IBT6</accession>
<proteinExistence type="predicted"/>
<dbReference type="RefSeq" id="WP_026799636.1">
    <property type="nucleotide sequence ID" value="NZ_AULI01000005.1"/>
</dbReference>
<evidence type="ECO:0000313" key="2">
    <source>
        <dbReference type="Proteomes" id="UP000030528"/>
    </source>
</evidence>
<dbReference type="eggNOG" id="COG2041">
    <property type="taxonomic scope" value="Bacteria"/>
</dbReference>
<gene>
    <name evidence="1" type="ORF">N781_12950</name>
</gene>
<dbReference type="STRING" id="1385510.GCA_000425205_01182"/>
<dbReference type="OrthoDB" id="2404998at2"/>
<name>A0A0A5IBT6_9BACI</name>
<dbReference type="AlphaFoldDB" id="A0A0A5IBT6"/>
<evidence type="ECO:0008006" key="3">
    <source>
        <dbReference type="Google" id="ProtNLM"/>
    </source>
</evidence>
<sequence>MIIQLTGLVQYPITLDPSVWIFDDRKIHFDKAFTDRQTASIDENEDVKKAAQFWDREVYQQKLDPPVNKSISSLQKREILEGTYVMPIRPFIQNAEVQESARFAKIHTDEDTMEVNLPQLQDALFLFAQNGKQLKEGGPVHIYFADGSNKDEPITHVRKIEFL</sequence>
<dbReference type="Proteomes" id="UP000030528">
    <property type="component" value="Unassembled WGS sequence"/>
</dbReference>
<protein>
    <recommendedName>
        <fullName evidence="3">Peptidyl-prolyl cis-trans isomerase</fullName>
    </recommendedName>
</protein>
<evidence type="ECO:0000313" key="1">
    <source>
        <dbReference type="EMBL" id="KGX93307.1"/>
    </source>
</evidence>
<comment type="caution">
    <text evidence="1">The sequence shown here is derived from an EMBL/GenBank/DDBJ whole genome shotgun (WGS) entry which is preliminary data.</text>
</comment>
<dbReference type="EMBL" id="AVPE01000003">
    <property type="protein sequence ID" value="KGX93307.1"/>
    <property type="molecule type" value="Genomic_DNA"/>
</dbReference>
<organism evidence="1 2">
    <name type="scientific">Pontibacillus halophilus JSM 076056 = DSM 19796</name>
    <dbReference type="NCBI Taxonomy" id="1385510"/>
    <lineage>
        <taxon>Bacteria</taxon>
        <taxon>Bacillati</taxon>
        <taxon>Bacillota</taxon>
        <taxon>Bacilli</taxon>
        <taxon>Bacillales</taxon>
        <taxon>Bacillaceae</taxon>
        <taxon>Pontibacillus</taxon>
    </lineage>
</organism>